<evidence type="ECO:0000256" key="3">
    <source>
        <dbReference type="SAM" id="MobiDB-lite"/>
    </source>
</evidence>
<dbReference type="SUPFAM" id="SSF50978">
    <property type="entry name" value="WD40 repeat-like"/>
    <property type="match status" value="1"/>
</dbReference>
<gene>
    <name evidence="4" type="primary">vls</name>
    <name evidence="4" type="ORF">Bhyg_05000</name>
</gene>
<keyword evidence="5" id="KW-1185">Reference proteome</keyword>
<proteinExistence type="predicted"/>
<dbReference type="Pfam" id="PF00400">
    <property type="entry name" value="WD40"/>
    <property type="match status" value="2"/>
</dbReference>
<dbReference type="GO" id="GO:0007309">
    <property type="term" value="P:oocyte axis specification"/>
    <property type="evidence" value="ECO:0007669"/>
    <property type="project" value="TreeGrafter"/>
</dbReference>
<dbReference type="EMBL" id="WJQU01000001">
    <property type="protein sequence ID" value="KAJ6649760.1"/>
    <property type="molecule type" value="Genomic_DNA"/>
</dbReference>
<accession>A0A9Q0SAE8</accession>
<dbReference type="InterPro" id="IPR001680">
    <property type="entry name" value="WD40_rpt"/>
</dbReference>
<dbReference type="InterPro" id="IPR036322">
    <property type="entry name" value="WD40_repeat_dom_sf"/>
</dbReference>
<dbReference type="OrthoDB" id="10260946at2759"/>
<evidence type="ECO:0000313" key="5">
    <source>
        <dbReference type="Proteomes" id="UP001151699"/>
    </source>
</evidence>
<protein>
    <submittedName>
        <fullName evidence="4">Protein valois</fullName>
    </submittedName>
</protein>
<dbReference type="AlphaFoldDB" id="A0A9Q0SAE8"/>
<dbReference type="Proteomes" id="UP001151699">
    <property type="component" value="Chromosome A"/>
</dbReference>
<dbReference type="InterPro" id="IPR015943">
    <property type="entry name" value="WD40/YVTN_repeat-like_dom_sf"/>
</dbReference>
<feature type="region of interest" description="Disordered" evidence="3">
    <location>
        <begin position="1"/>
        <end position="105"/>
    </location>
</feature>
<organism evidence="4 5">
    <name type="scientific">Pseudolycoriella hygida</name>
    <dbReference type="NCBI Taxonomy" id="35572"/>
    <lineage>
        <taxon>Eukaryota</taxon>
        <taxon>Metazoa</taxon>
        <taxon>Ecdysozoa</taxon>
        <taxon>Arthropoda</taxon>
        <taxon>Hexapoda</taxon>
        <taxon>Insecta</taxon>
        <taxon>Pterygota</taxon>
        <taxon>Neoptera</taxon>
        <taxon>Endopterygota</taxon>
        <taxon>Diptera</taxon>
        <taxon>Nematocera</taxon>
        <taxon>Sciaroidea</taxon>
        <taxon>Sciaridae</taxon>
        <taxon>Pseudolycoriella</taxon>
    </lineage>
</organism>
<dbReference type="InterPro" id="IPR052139">
    <property type="entry name" value="Methylosome_Comp_WDR77"/>
</dbReference>
<dbReference type="SMART" id="SM00320">
    <property type="entry name" value="WD40"/>
    <property type="match status" value="4"/>
</dbReference>
<dbReference type="GO" id="GO:0034709">
    <property type="term" value="C:methylosome"/>
    <property type="evidence" value="ECO:0007669"/>
    <property type="project" value="TreeGrafter"/>
</dbReference>
<feature type="compositionally biased region" description="Polar residues" evidence="3">
    <location>
        <begin position="59"/>
        <end position="75"/>
    </location>
</feature>
<evidence type="ECO:0000256" key="2">
    <source>
        <dbReference type="ARBA" id="ARBA00022490"/>
    </source>
</evidence>
<evidence type="ECO:0000313" key="4">
    <source>
        <dbReference type="EMBL" id="KAJ6649760.1"/>
    </source>
</evidence>
<feature type="compositionally biased region" description="Basic and acidic residues" evidence="3">
    <location>
        <begin position="41"/>
        <end position="54"/>
    </location>
</feature>
<evidence type="ECO:0000256" key="1">
    <source>
        <dbReference type="ARBA" id="ARBA00004496"/>
    </source>
</evidence>
<dbReference type="PANTHER" id="PTHR46853">
    <property type="entry name" value="METHYLOSOME PROTEIN 50"/>
    <property type="match status" value="1"/>
</dbReference>
<feature type="compositionally biased region" description="Basic and acidic residues" evidence="3">
    <location>
        <begin position="7"/>
        <end position="24"/>
    </location>
</feature>
<dbReference type="PANTHER" id="PTHR46853:SF1">
    <property type="entry name" value="METHYLOSOME PROTEIN 50"/>
    <property type="match status" value="1"/>
</dbReference>
<comment type="subcellular location">
    <subcellularLocation>
        <location evidence="1">Cytoplasm</location>
    </subcellularLocation>
</comment>
<sequence length="437" mass="49329">MPKRVKRASEKEQRQEGKTSEAKHGLKNGQQKNATGKAKQGLREGQKRPREAPKKKAKGTTTSNSPVVNAKTMPQKNATKATKMAKKPSFYTPPPPNELTNNTDFPNLNTMEYRLKKLQITKPQSFWEILEVDTLGQIVLVTNDYVTRMWNGSFWGYENLDDVGSAEKAVYGKIYDHLITGFKFVEPNIALVSDSSGGLNLWSTKAEIRNGYCAYSIARRSEHVGRIDVLELCHKDGIKALTGSTDCCIKVWDLGGADLCSSFTYRFAHAGQVTGLSSSHSMPTVFSSCSRDKKWAIWDHRQSRPITTLSLTHFFPYTTLYWSDNAEKYENLFIGDETGCVYVFDIRNPLRYVEMLQVYDGKPIHNLSFEGNCLAVLGQTNVLKVFDTSKANKEIYSNSDAQSNVRDLYWTDVDSFYTIAWGSGMHKHKLPTFCKNL</sequence>
<keyword evidence="2" id="KW-0963">Cytoplasm</keyword>
<dbReference type="Gene3D" id="2.130.10.10">
    <property type="entry name" value="YVTN repeat-like/Quinoprotein amine dehydrogenase"/>
    <property type="match status" value="1"/>
</dbReference>
<reference evidence="4" key="1">
    <citation type="submission" date="2022-07" db="EMBL/GenBank/DDBJ databases">
        <authorList>
            <person name="Trinca V."/>
            <person name="Uliana J.V.C."/>
            <person name="Torres T.T."/>
            <person name="Ward R.J."/>
            <person name="Monesi N."/>
        </authorList>
    </citation>
    <scope>NUCLEOTIDE SEQUENCE</scope>
    <source>
        <strain evidence="4">HSMRA1968</strain>
        <tissue evidence="4">Whole embryos</tissue>
    </source>
</reference>
<name>A0A9Q0SAE8_9DIPT</name>
<comment type="caution">
    <text evidence="4">The sequence shown here is derived from an EMBL/GenBank/DDBJ whole genome shotgun (WGS) entry which is preliminary data.</text>
</comment>